<dbReference type="GO" id="GO:0005730">
    <property type="term" value="C:nucleolus"/>
    <property type="evidence" value="ECO:0007669"/>
    <property type="project" value="UniProtKB-SubCell"/>
</dbReference>
<dbReference type="PROSITE" id="PS50833">
    <property type="entry name" value="BRIX"/>
    <property type="match status" value="1"/>
</dbReference>
<dbReference type="SMART" id="SM00879">
    <property type="entry name" value="Brix"/>
    <property type="match status" value="1"/>
</dbReference>
<name>A0A3N2Q4C5_SODAK</name>
<gene>
    <name evidence="7" type="ORF">SODALDRAFT_331311</name>
</gene>
<evidence type="ECO:0000259" key="6">
    <source>
        <dbReference type="PROSITE" id="PS50833"/>
    </source>
</evidence>
<dbReference type="Proteomes" id="UP000272025">
    <property type="component" value="Unassembled WGS sequence"/>
</dbReference>
<dbReference type="EMBL" id="ML119052">
    <property type="protein sequence ID" value="ROT41566.1"/>
    <property type="molecule type" value="Genomic_DNA"/>
</dbReference>
<evidence type="ECO:0000256" key="2">
    <source>
        <dbReference type="ARBA" id="ARBA00010782"/>
    </source>
</evidence>
<accession>A0A3N2Q4C5</accession>
<evidence type="ECO:0000256" key="5">
    <source>
        <dbReference type="SAM" id="MobiDB-lite"/>
    </source>
</evidence>
<comment type="similarity">
    <text evidence="2 4">Belongs to the RPF2 family.</text>
</comment>
<dbReference type="PANTHER" id="PTHR12728">
    <property type="entry name" value="BRIX DOMAIN CONTAINING PROTEIN"/>
    <property type="match status" value="1"/>
</dbReference>
<evidence type="ECO:0000256" key="1">
    <source>
        <dbReference type="ARBA" id="ARBA00004604"/>
    </source>
</evidence>
<dbReference type="Pfam" id="PF04427">
    <property type="entry name" value="Brix"/>
    <property type="match status" value="1"/>
</dbReference>
<dbReference type="GO" id="GO:0019843">
    <property type="term" value="F:rRNA binding"/>
    <property type="evidence" value="ECO:0007669"/>
    <property type="project" value="UniProtKB-UniRule"/>
</dbReference>
<dbReference type="PANTHER" id="PTHR12728:SF0">
    <property type="entry name" value="RIBOSOME PRODUCTION FACTOR 2 HOMOLOG"/>
    <property type="match status" value="1"/>
</dbReference>
<dbReference type="GeneID" id="39579907"/>
<dbReference type="InterPro" id="IPR039770">
    <property type="entry name" value="Rpf2"/>
</dbReference>
<proteinExistence type="inferred from homology"/>
<feature type="compositionally biased region" description="Acidic residues" evidence="5">
    <location>
        <begin position="312"/>
        <end position="323"/>
    </location>
</feature>
<keyword evidence="3 4" id="KW-0539">Nucleus</keyword>
<dbReference type="STRING" id="1314773.A0A3N2Q4C5"/>
<sequence>MLRQIKPRNARSKRALEKMQPKVVENPKTALFLRGTKCSQVVMDAMNDLYAMRLPFAKKFSKKNDIAPPFESVQSFEFFSEKNDASLLLFGTTSKKRPHMITFVRTFGHKVLDMLELHVDPDTFRSLNQFNGKKFTVGQRPMVVFSGTAWDSPVANEYTMAKSLLTDFFCNRDQADAIDVEGLQYIVSLAVEEESSASESNGSGSSSKAKPRIRLRVYTIRTKRSGGRLPRVEVDEIGPRMDFRVGRMQPPDEDMLKEAMRNPKGTEERTKKNITTDALGYKIGRVHLGRQDLSQLQTRKLKGLKRSRDVASDDGMEDIVDDEEPKRSKK</sequence>
<reference evidence="7 8" key="1">
    <citation type="journal article" date="2018" name="Mol. Ecol.">
        <title>The obligate alkalophilic soda-lake fungus Sodiomyces alkalinus has shifted to a protein diet.</title>
        <authorList>
            <person name="Grum-Grzhimaylo A.A."/>
            <person name="Falkoski D.L."/>
            <person name="van den Heuvel J."/>
            <person name="Valero-Jimenez C.A."/>
            <person name="Min B."/>
            <person name="Choi I.G."/>
            <person name="Lipzen A."/>
            <person name="Daum C.G."/>
            <person name="Aanen D.K."/>
            <person name="Tsang A."/>
            <person name="Henrissat B."/>
            <person name="Bilanenko E.N."/>
            <person name="de Vries R.P."/>
            <person name="van Kan J.A.L."/>
            <person name="Grigoriev I.V."/>
            <person name="Debets A.J.M."/>
        </authorList>
    </citation>
    <scope>NUCLEOTIDE SEQUENCE [LARGE SCALE GENOMIC DNA]</scope>
    <source>
        <strain evidence="7 8">F11</strain>
    </source>
</reference>
<feature type="domain" description="Brix" evidence="6">
    <location>
        <begin position="28"/>
        <end position="254"/>
    </location>
</feature>
<dbReference type="GO" id="GO:0000027">
    <property type="term" value="P:ribosomal large subunit assembly"/>
    <property type="evidence" value="ECO:0007669"/>
    <property type="project" value="InterPro"/>
</dbReference>
<dbReference type="GO" id="GO:0000463">
    <property type="term" value="P:maturation of LSU-rRNA from tricistronic rRNA transcript (SSU-rRNA, 5.8S rRNA, LSU-rRNA)"/>
    <property type="evidence" value="ECO:0007669"/>
    <property type="project" value="TreeGrafter"/>
</dbReference>
<evidence type="ECO:0000256" key="4">
    <source>
        <dbReference type="RuleBase" id="RU367086"/>
    </source>
</evidence>
<dbReference type="RefSeq" id="XP_028469372.1">
    <property type="nucleotide sequence ID" value="XM_028611429.1"/>
</dbReference>
<evidence type="ECO:0000313" key="7">
    <source>
        <dbReference type="EMBL" id="ROT41566.1"/>
    </source>
</evidence>
<feature type="region of interest" description="Disordered" evidence="5">
    <location>
        <begin position="300"/>
        <end position="330"/>
    </location>
</feature>
<evidence type="ECO:0000313" key="8">
    <source>
        <dbReference type="Proteomes" id="UP000272025"/>
    </source>
</evidence>
<keyword evidence="8" id="KW-1185">Reference proteome</keyword>
<comment type="subcellular location">
    <subcellularLocation>
        <location evidence="1 4">Nucleus</location>
        <location evidence="1 4">Nucleolus</location>
    </subcellularLocation>
</comment>
<dbReference type="OrthoDB" id="407658at2759"/>
<dbReference type="InterPro" id="IPR007109">
    <property type="entry name" value="Brix"/>
</dbReference>
<organism evidence="7 8">
    <name type="scientific">Sodiomyces alkalinus (strain CBS 110278 / VKM F-3762 / F11)</name>
    <name type="common">Alkaliphilic filamentous fungus</name>
    <dbReference type="NCBI Taxonomy" id="1314773"/>
    <lineage>
        <taxon>Eukaryota</taxon>
        <taxon>Fungi</taxon>
        <taxon>Dikarya</taxon>
        <taxon>Ascomycota</taxon>
        <taxon>Pezizomycotina</taxon>
        <taxon>Sordariomycetes</taxon>
        <taxon>Hypocreomycetidae</taxon>
        <taxon>Glomerellales</taxon>
        <taxon>Plectosphaerellaceae</taxon>
        <taxon>Sodiomyces</taxon>
    </lineage>
</organism>
<evidence type="ECO:0000256" key="3">
    <source>
        <dbReference type="ARBA" id="ARBA00023242"/>
    </source>
</evidence>
<dbReference type="AlphaFoldDB" id="A0A3N2Q4C5"/>
<protein>
    <recommendedName>
        <fullName evidence="4">Ribosome production factor 2 homolog</fullName>
    </recommendedName>
    <alternativeName>
        <fullName evidence="4">Ribosome biogenesis protein RPF2 homolog</fullName>
    </alternativeName>
</protein>